<sequence length="240" mass="26877">MTEYRIHPLVVGANETDQGVMTYLKGYGKRIWIPIYVFYLEGGPQKILVDTGLEQFMVPDEVARQYGLKIQEFEDALATYNLTPEDIDIIIHTHLHNDHCENDYKCTNAKVYVQKAEYEFFKNPHPLDHRYFQDLLDDVEVVLVEGDQEIVPGISVMLTPGHTPGGQSVVVNTSAGKAIITGFCCNDQNFPASGPLVPCGVHLNLLEAYDSINRVREAADIIIPIHDLSVGRHATIPSEQ</sequence>
<reference evidence="7" key="1">
    <citation type="journal article" date="2020" name="mSystems">
        <title>Genome- and Community-Level Interaction Insights into Carbon Utilization and Element Cycling Functions of Hydrothermarchaeota in Hydrothermal Sediment.</title>
        <authorList>
            <person name="Zhou Z."/>
            <person name="Liu Y."/>
            <person name="Xu W."/>
            <person name="Pan J."/>
            <person name="Luo Z.H."/>
            <person name="Li M."/>
        </authorList>
    </citation>
    <scope>NUCLEOTIDE SEQUENCE [LARGE SCALE GENOMIC DNA]</scope>
    <source>
        <strain evidence="7">SpSt-767</strain>
    </source>
</reference>
<name>A0A7V6A6P0_9BACT</name>
<evidence type="ECO:0000259" key="6">
    <source>
        <dbReference type="SMART" id="SM00849"/>
    </source>
</evidence>
<dbReference type="GO" id="GO:0046872">
    <property type="term" value="F:metal ion binding"/>
    <property type="evidence" value="ECO:0007669"/>
    <property type="project" value="UniProtKB-KW"/>
</dbReference>
<keyword evidence="5" id="KW-0862">Zinc</keyword>
<dbReference type="Gene3D" id="3.60.15.10">
    <property type="entry name" value="Ribonuclease Z/Hydroxyacylglutathione hydrolase-like"/>
    <property type="match status" value="1"/>
</dbReference>
<evidence type="ECO:0000256" key="1">
    <source>
        <dbReference type="ARBA" id="ARBA00001947"/>
    </source>
</evidence>
<dbReference type="GO" id="GO:0016787">
    <property type="term" value="F:hydrolase activity"/>
    <property type="evidence" value="ECO:0007669"/>
    <property type="project" value="UniProtKB-KW"/>
</dbReference>
<dbReference type="AlphaFoldDB" id="A0A7V6A6P0"/>
<keyword evidence="4" id="KW-0378">Hydrolase</keyword>
<dbReference type="InterPro" id="IPR001279">
    <property type="entry name" value="Metallo-B-lactamas"/>
</dbReference>
<comment type="caution">
    <text evidence="7">The sequence shown here is derived from an EMBL/GenBank/DDBJ whole genome shotgun (WGS) entry which is preliminary data.</text>
</comment>
<comment type="similarity">
    <text evidence="2">Belongs to the metallo-beta-lactamase superfamily.</text>
</comment>
<evidence type="ECO:0000256" key="2">
    <source>
        <dbReference type="ARBA" id="ARBA00007749"/>
    </source>
</evidence>
<feature type="domain" description="Metallo-beta-lactamase" evidence="6">
    <location>
        <begin position="34"/>
        <end position="226"/>
    </location>
</feature>
<evidence type="ECO:0000256" key="4">
    <source>
        <dbReference type="ARBA" id="ARBA00022801"/>
    </source>
</evidence>
<dbReference type="InterPro" id="IPR036866">
    <property type="entry name" value="RibonucZ/Hydroxyglut_hydro"/>
</dbReference>
<comment type="cofactor">
    <cofactor evidence="1">
        <name>Zn(2+)</name>
        <dbReference type="ChEBI" id="CHEBI:29105"/>
    </cofactor>
</comment>
<dbReference type="EMBL" id="DTGR01000225">
    <property type="protein sequence ID" value="HHS30931.1"/>
    <property type="molecule type" value="Genomic_DNA"/>
</dbReference>
<proteinExistence type="inferred from homology"/>
<evidence type="ECO:0000313" key="7">
    <source>
        <dbReference type="EMBL" id="HHS30931.1"/>
    </source>
</evidence>
<keyword evidence="3" id="KW-0479">Metal-binding</keyword>
<dbReference type="SUPFAM" id="SSF56281">
    <property type="entry name" value="Metallo-hydrolase/oxidoreductase"/>
    <property type="match status" value="1"/>
</dbReference>
<organism evidence="7">
    <name type="scientific">Desulfobacca acetoxidans</name>
    <dbReference type="NCBI Taxonomy" id="60893"/>
    <lineage>
        <taxon>Bacteria</taxon>
        <taxon>Pseudomonadati</taxon>
        <taxon>Thermodesulfobacteriota</taxon>
        <taxon>Desulfobaccia</taxon>
        <taxon>Desulfobaccales</taxon>
        <taxon>Desulfobaccaceae</taxon>
        <taxon>Desulfobacca</taxon>
    </lineage>
</organism>
<evidence type="ECO:0000256" key="3">
    <source>
        <dbReference type="ARBA" id="ARBA00022723"/>
    </source>
</evidence>
<dbReference type="CDD" id="cd07729">
    <property type="entry name" value="AHL_lactonase_MBL-fold"/>
    <property type="match status" value="1"/>
</dbReference>
<gene>
    <name evidence="7" type="ORF">ENV52_14685</name>
</gene>
<dbReference type="PANTHER" id="PTHR42978:SF7">
    <property type="entry name" value="METALLO-HYDROLASE RV2300C-RELATED"/>
    <property type="match status" value="1"/>
</dbReference>
<accession>A0A7V6A6P0</accession>
<dbReference type="PANTHER" id="PTHR42978">
    <property type="entry name" value="QUORUM-QUENCHING LACTONASE YTNP-RELATED-RELATED"/>
    <property type="match status" value="1"/>
</dbReference>
<protein>
    <submittedName>
        <fullName evidence="7">N-acyl homoserine lactonase family protein</fullName>
    </submittedName>
</protein>
<dbReference type="SMART" id="SM00849">
    <property type="entry name" value="Lactamase_B"/>
    <property type="match status" value="1"/>
</dbReference>
<dbReference type="InterPro" id="IPR051013">
    <property type="entry name" value="MBL_superfamily_lactonases"/>
</dbReference>
<evidence type="ECO:0000256" key="5">
    <source>
        <dbReference type="ARBA" id="ARBA00022833"/>
    </source>
</evidence>
<dbReference type="Pfam" id="PF00753">
    <property type="entry name" value="Lactamase_B"/>
    <property type="match status" value="1"/>
</dbReference>